<sequence length="161" mass="18856">MAGSQKWGYIRIMTGTILGGVLGFYVMHRVELSYKEMMNERLRKYECELKNREKKLDEEEFTFKRPESVILVCCSSKISLSKLEQPIRVCRNTYITFRGGAALLINETLTWDPIDCHNSLDCKEKVDELLLSTLHSIKFYKKANQNPLPWSEHSREDEFLI</sequence>
<keyword evidence="1" id="KW-0175">Coiled coil</keyword>
<evidence type="ECO:0000256" key="2">
    <source>
        <dbReference type="SAM" id="Phobius"/>
    </source>
</evidence>
<keyword evidence="2" id="KW-0812">Transmembrane</keyword>
<keyword evidence="4" id="KW-1185">Reference proteome</keyword>
<evidence type="ECO:0000256" key="1">
    <source>
        <dbReference type="SAM" id="Coils"/>
    </source>
</evidence>
<name>A0ABY9DP17_VITVI</name>
<protein>
    <submittedName>
        <fullName evidence="3">Uncharacterized protein</fullName>
    </submittedName>
</protein>
<feature type="coiled-coil region" evidence="1">
    <location>
        <begin position="35"/>
        <end position="62"/>
    </location>
</feature>
<dbReference type="EMBL" id="CP126664">
    <property type="protein sequence ID" value="WKA08176.1"/>
    <property type="molecule type" value="Genomic_DNA"/>
</dbReference>
<gene>
    <name evidence="3" type="ORF">VitviT2T_025920</name>
</gene>
<dbReference type="Proteomes" id="UP001227230">
    <property type="component" value="Chromosome 17"/>
</dbReference>
<proteinExistence type="predicted"/>
<reference evidence="3 4" key="1">
    <citation type="journal article" date="2023" name="Hortic Res">
        <title>The complete reference genome for grapevine (Vitis vinifera L.) genetics and breeding.</title>
        <authorList>
            <person name="Shi X."/>
            <person name="Cao S."/>
            <person name="Wang X."/>
            <person name="Huang S."/>
            <person name="Wang Y."/>
            <person name="Liu Z."/>
            <person name="Liu W."/>
            <person name="Leng X."/>
            <person name="Peng Y."/>
            <person name="Wang N."/>
            <person name="Wang Y."/>
            <person name="Ma Z."/>
            <person name="Xu X."/>
            <person name="Zhang F."/>
            <person name="Xue H."/>
            <person name="Zhong H."/>
            <person name="Wang Y."/>
            <person name="Zhang K."/>
            <person name="Velt A."/>
            <person name="Avia K."/>
            <person name="Holtgrawe D."/>
            <person name="Grimplet J."/>
            <person name="Matus J.T."/>
            <person name="Ware D."/>
            <person name="Wu X."/>
            <person name="Wang H."/>
            <person name="Liu C."/>
            <person name="Fang Y."/>
            <person name="Rustenholz C."/>
            <person name="Cheng Z."/>
            <person name="Xiao H."/>
            <person name="Zhou Y."/>
        </authorList>
    </citation>
    <scope>NUCLEOTIDE SEQUENCE [LARGE SCALE GENOMIC DNA]</scope>
    <source>
        <strain evidence="4">cv. Pinot noir / PN40024</strain>
        <tissue evidence="3">Leaf</tissue>
    </source>
</reference>
<keyword evidence="2" id="KW-1133">Transmembrane helix</keyword>
<accession>A0ABY9DP17</accession>
<keyword evidence="2" id="KW-0472">Membrane</keyword>
<evidence type="ECO:0000313" key="4">
    <source>
        <dbReference type="Proteomes" id="UP001227230"/>
    </source>
</evidence>
<evidence type="ECO:0000313" key="3">
    <source>
        <dbReference type="EMBL" id="WKA08176.1"/>
    </source>
</evidence>
<organism evidence="3 4">
    <name type="scientific">Vitis vinifera</name>
    <name type="common">Grape</name>
    <dbReference type="NCBI Taxonomy" id="29760"/>
    <lineage>
        <taxon>Eukaryota</taxon>
        <taxon>Viridiplantae</taxon>
        <taxon>Streptophyta</taxon>
        <taxon>Embryophyta</taxon>
        <taxon>Tracheophyta</taxon>
        <taxon>Spermatophyta</taxon>
        <taxon>Magnoliopsida</taxon>
        <taxon>eudicotyledons</taxon>
        <taxon>Gunneridae</taxon>
        <taxon>Pentapetalae</taxon>
        <taxon>rosids</taxon>
        <taxon>Vitales</taxon>
        <taxon>Vitaceae</taxon>
        <taxon>Viteae</taxon>
        <taxon>Vitis</taxon>
    </lineage>
</organism>
<feature type="transmembrane region" description="Helical" evidence="2">
    <location>
        <begin position="6"/>
        <end position="27"/>
    </location>
</feature>